<evidence type="ECO:0000256" key="1">
    <source>
        <dbReference type="ARBA" id="ARBA00004496"/>
    </source>
</evidence>
<organism evidence="3 4">
    <name type="scientific">Portunus trituberculatus</name>
    <name type="common">Swimming crab</name>
    <name type="synonym">Neptunus trituberculatus</name>
    <dbReference type="NCBI Taxonomy" id="210409"/>
    <lineage>
        <taxon>Eukaryota</taxon>
        <taxon>Metazoa</taxon>
        <taxon>Ecdysozoa</taxon>
        <taxon>Arthropoda</taxon>
        <taxon>Crustacea</taxon>
        <taxon>Multicrustacea</taxon>
        <taxon>Malacostraca</taxon>
        <taxon>Eumalacostraca</taxon>
        <taxon>Eucarida</taxon>
        <taxon>Decapoda</taxon>
        <taxon>Pleocyemata</taxon>
        <taxon>Brachyura</taxon>
        <taxon>Eubrachyura</taxon>
        <taxon>Portunoidea</taxon>
        <taxon>Portunidae</taxon>
        <taxon>Portuninae</taxon>
        <taxon>Portunus</taxon>
    </lineage>
</organism>
<dbReference type="GO" id="GO:0005737">
    <property type="term" value="C:cytoplasm"/>
    <property type="evidence" value="ECO:0007669"/>
    <property type="project" value="UniProtKB-SubCell"/>
</dbReference>
<evidence type="ECO:0000256" key="2">
    <source>
        <dbReference type="ARBA" id="ARBA00022490"/>
    </source>
</evidence>
<accession>A0A5B7FZF2</accession>
<keyword evidence="4" id="KW-1185">Reference proteome</keyword>
<dbReference type="PANTHER" id="PTHR45994:SF1">
    <property type="entry name" value="FI21225P1"/>
    <property type="match status" value="1"/>
</dbReference>
<reference evidence="3 4" key="1">
    <citation type="submission" date="2019-05" db="EMBL/GenBank/DDBJ databases">
        <title>Another draft genome of Portunus trituberculatus and its Hox gene families provides insights of decapod evolution.</title>
        <authorList>
            <person name="Jeong J.-H."/>
            <person name="Song I."/>
            <person name="Kim S."/>
            <person name="Choi T."/>
            <person name="Kim D."/>
            <person name="Ryu S."/>
            <person name="Kim W."/>
        </authorList>
    </citation>
    <scope>NUCLEOTIDE SEQUENCE [LARGE SCALE GENOMIC DNA]</scope>
    <source>
        <tissue evidence="3">Muscle</tissue>
    </source>
</reference>
<evidence type="ECO:0000313" key="3">
    <source>
        <dbReference type="EMBL" id="MPC49584.1"/>
    </source>
</evidence>
<dbReference type="OrthoDB" id="199930at2759"/>
<dbReference type="EMBL" id="VSRR010008970">
    <property type="protein sequence ID" value="MPC49584.1"/>
    <property type="molecule type" value="Genomic_DNA"/>
</dbReference>
<sequence length="151" mass="16944">MANMCASPDIIKILEGKNDKFKYLTLCASDEDEEIVKAAAGAMCMVMAESPLCVKKVFDVLDWIEILQFLLSSSNKEIQYRGTVIVYLLVCHDKQSAERVIDTHCKTALHAISKIDNPELVLPKAKEYAHNALKVCAEQWKLIKDPDAEDD</sequence>
<protein>
    <submittedName>
        <fullName evidence="3">Protein unc-45 A</fullName>
    </submittedName>
</protein>
<name>A0A5B7FZF2_PORTR</name>
<keyword evidence="2" id="KW-0963">Cytoplasm</keyword>
<comment type="caution">
    <text evidence="3">The sequence shown here is derived from an EMBL/GenBank/DDBJ whole genome shotgun (WGS) entry which is preliminary data.</text>
</comment>
<gene>
    <name evidence="3" type="primary">UNC45A</name>
    <name evidence="3" type="ORF">E2C01_043391</name>
</gene>
<dbReference type="Gene3D" id="1.25.10.10">
    <property type="entry name" value="Leucine-rich Repeat Variant"/>
    <property type="match status" value="1"/>
</dbReference>
<dbReference type="GO" id="GO:0051879">
    <property type="term" value="F:Hsp90 protein binding"/>
    <property type="evidence" value="ECO:0007669"/>
    <property type="project" value="TreeGrafter"/>
</dbReference>
<dbReference type="InterPro" id="IPR011989">
    <property type="entry name" value="ARM-like"/>
</dbReference>
<dbReference type="AlphaFoldDB" id="A0A5B7FZF2"/>
<comment type="subcellular location">
    <subcellularLocation>
        <location evidence="1">Cytoplasm</location>
    </subcellularLocation>
</comment>
<proteinExistence type="predicted"/>
<dbReference type="Proteomes" id="UP000324222">
    <property type="component" value="Unassembled WGS sequence"/>
</dbReference>
<dbReference type="InterPro" id="IPR016024">
    <property type="entry name" value="ARM-type_fold"/>
</dbReference>
<dbReference type="PANTHER" id="PTHR45994">
    <property type="entry name" value="FI21225P1"/>
    <property type="match status" value="1"/>
</dbReference>
<dbReference type="SUPFAM" id="SSF48371">
    <property type="entry name" value="ARM repeat"/>
    <property type="match status" value="1"/>
</dbReference>
<evidence type="ECO:0000313" key="4">
    <source>
        <dbReference type="Proteomes" id="UP000324222"/>
    </source>
</evidence>